<dbReference type="InterPro" id="IPR036951">
    <property type="entry name" value="ArAA_hydroxylase_sf"/>
</dbReference>
<dbReference type="PRINTS" id="PR00372">
    <property type="entry name" value="FYWHYDRXLASE"/>
</dbReference>
<evidence type="ECO:0000313" key="13">
    <source>
        <dbReference type="Proteomes" id="UP000444721"/>
    </source>
</evidence>
<evidence type="ECO:0000259" key="10">
    <source>
        <dbReference type="PROSITE" id="PS51410"/>
    </source>
</evidence>
<dbReference type="GeneID" id="68113872"/>
<reference evidence="12 13" key="1">
    <citation type="journal article" date="2019" name="Sci. Rep.">
        <title>Nanopore sequencing improves the draft genome of the human pathogenic amoeba Naegleria fowleri.</title>
        <authorList>
            <person name="Liechti N."/>
            <person name="Schurch N."/>
            <person name="Bruggmann R."/>
            <person name="Wittwer M."/>
        </authorList>
    </citation>
    <scope>NUCLEOTIDE SEQUENCE [LARGE SCALE GENOMIC DNA]</scope>
    <source>
        <strain evidence="12 13">ATCC 30894</strain>
    </source>
</reference>
<dbReference type="InterPro" id="IPR019773">
    <property type="entry name" value="Tyrosine_3-monooxygenase-like"/>
</dbReference>
<dbReference type="RefSeq" id="XP_044558757.1">
    <property type="nucleotide sequence ID" value="XM_044710312.1"/>
</dbReference>
<comment type="cofactor">
    <cofactor evidence="1 9">
        <name>Fe(2+)</name>
        <dbReference type="ChEBI" id="CHEBI:29033"/>
    </cofactor>
</comment>
<evidence type="ECO:0000256" key="9">
    <source>
        <dbReference type="PIRSR" id="PIRSR601273-2"/>
    </source>
</evidence>
<evidence type="ECO:0000256" key="5">
    <source>
        <dbReference type="ARBA" id="ARBA00023002"/>
    </source>
</evidence>
<feature type="binding site" evidence="8">
    <location>
        <position position="254"/>
    </location>
    <ligand>
        <name>Fe cation</name>
        <dbReference type="ChEBI" id="CHEBI:24875"/>
    </ligand>
</feature>
<feature type="domain" description="ACT" evidence="11">
    <location>
        <begin position="7"/>
        <end position="84"/>
    </location>
</feature>
<comment type="similarity">
    <text evidence="2">Belongs to the biopterin-dependent aromatic amino acid hydroxylase family.</text>
</comment>
<dbReference type="GO" id="GO:0004505">
    <property type="term" value="F:phenylalanine 4-monooxygenase activity"/>
    <property type="evidence" value="ECO:0007669"/>
    <property type="project" value="UniProtKB-EC"/>
</dbReference>
<protein>
    <recommendedName>
        <fullName evidence="3">phenylalanine 4-monooxygenase</fullName>
        <ecNumber evidence="3">1.14.16.1</ecNumber>
    </recommendedName>
</protein>
<keyword evidence="5" id="KW-0560">Oxidoreductase</keyword>
<dbReference type="InterPro" id="IPR036329">
    <property type="entry name" value="Aro-AA_hydroxylase_C_sf"/>
</dbReference>
<evidence type="ECO:0000259" key="11">
    <source>
        <dbReference type="PROSITE" id="PS51671"/>
    </source>
</evidence>
<proteinExistence type="inferred from homology"/>
<dbReference type="Pfam" id="PF00351">
    <property type="entry name" value="Biopterin_H"/>
    <property type="match status" value="1"/>
</dbReference>
<dbReference type="SUPFAM" id="SSF56534">
    <property type="entry name" value="Aromatic aminoacid monoxygenases, catalytic and oligomerization domains"/>
    <property type="match status" value="1"/>
</dbReference>
<dbReference type="VEuPathDB" id="AmoebaDB:NF0106930"/>
<dbReference type="OrthoDB" id="983542at2759"/>
<dbReference type="GO" id="GO:0005506">
    <property type="term" value="F:iron ion binding"/>
    <property type="evidence" value="ECO:0007669"/>
    <property type="project" value="InterPro"/>
</dbReference>
<dbReference type="OMA" id="VYAAHIK"/>
<dbReference type="CDD" id="cd04905">
    <property type="entry name" value="ACT_CM-PDT"/>
    <property type="match status" value="1"/>
</dbReference>
<dbReference type="Gene3D" id="1.10.800.10">
    <property type="entry name" value="Aromatic amino acid hydroxylase"/>
    <property type="match status" value="1"/>
</dbReference>
<evidence type="ECO:0000256" key="6">
    <source>
        <dbReference type="ARBA" id="ARBA00023004"/>
    </source>
</evidence>
<gene>
    <name evidence="12" type="ORF">FDP41_006654</name>
</gene>
<keyword evidence="6 8" id="KW-0408">Iron</keyword>
<organism evidence="12 13">
    <name type="scientific">Naegleria fowleri</name>
    <name type="common">Brain eating amoeba</name>
    <dbReference type="NCBI Taxonomy" id="5763"/>
    <lineage>
        <taxon>Eukaryota</taxon>
        <taxon>Discoba</taxon>
        <taxon>Heterolobosea</taxon>
        <taxon>Tetramitia</taxon>
        <taxon>Eutetramitia</taxon>
        <taxon>Vahlkampfiidae</taxon>
        <taxon>Naegleria</taxon>
    </lineage>
</organism>
<dbReference type="EMBL" id="VFQX01000053">
    <property type="protein sequence ID" value="KAF0974044.1"/>
    <property type="molecule type" value="Genomic_DNA"/>
</dbReference>
<dbReference type="InterPro" id="IPR002912">
    <property type="entry name" value="ACT_dom"/>
</dbReference>
<evidence type="ECO:0000256" key="8">
    <source>
        <dbReference type="PIRSR" id="PIRSR000336-1"/>
    </source>
</evidence>
<dbReference type="VEuPathDB" id="AmoebaDB:NfTy_074320"/>
<feature type="binding site" evidence="8">
    <location>
        <position position="299"/>
    </location>
    <ligand>
        <name>Fe cation</name>
        <dbReference type="ChEBI" id="CHEBI:24875"/>
    </ligand>
</feature>
<feature type="binding site" evidence="8">
    <location>
        <position position="259"/>
    </location>
    <ligand>
        <name>Fe cation</name>
        <dbReference type="ChEBI" id="CHEBI:24875"/>
    </ligand>
</feature>
<evidence type="ECO:0000313" key="12">
    <source>
        <dbReference type="EMBL" id="KAF0974044.1"/>
    </source>
</evidence>
<comment type="caution">
    <text evidence="12">The sequence shown here is derived from an EMBL/GenBank/DDBJ whole genome shotgun (WGS) entry which is preliminary data.</text>
</comment>
<sequence length="447" mass="51615">MSSKYRSLLITLPHKVGSLKSNLDIFSKYKINLTKIESKPSKLSTRTFDFHVDIEENVNKEHLEKAIKEILDQSLAENIKFLGSDKRPWFPRKISHIDYFTRQTLEAGGELQSDHPGFHDKEYRDRRKMIAEIAMNYKHGEPIPKIKYSNSENATWRVVYEKLTSLYPKYACSQYNYLFPLFEQNCGFRPHNIPQLQDVNDFLVEVTGFRYRPVAGLLTARDFLNGLAFRVFHSTQYIRHHSAPFYTPEPDVVHELLGHSIMLADPDFADFSQQIGLASLGASNEDIDRLVRLYWYCLEFGLVNEKGEKKAYGAGLLSSAGELQFSCTGKDPDGKFSAPEYKPFVAEEAAERPYPITHYQPLYYVVSSLEQCKELIKSYTLNSLEKPFTVKYNPYTNTVDILDTEEKIIALTNNIQSNLDMVKNALGHLRNNVEFDNDEHHHTWDNI</sequence>
<dbReference type="Proteomes" id="UP000444721">
    <property type="component" value="Unassembled WGS sequence"/>
</dbReference>
<evidence type="ECO:0000256" key="2">
    <source>
        <dbReference type="ARBA" id="ARBA00009712"/>
    </source>
</evidence>
<evidence type="ECO:0000256" key="4">
    <source>
        <dbReference type="ARBA" id="ARBA00022723"/>
    </source>
</evidence>
<evidence type="ECO:0000256" key="7">
    <source>
        <dbReference type="ARBA" id="ARBA00023033"/>
    </source>
</evidence>
<dbReference type="VEuPathDB" id="AmoebaDB:FDP41_006654"/>
<dbReference type="PROSITE" id="PS51671">
    <property type="entry name" value="ACT"/>
    <property type="match status" value="1"/>
</dbReference>
<feature type="domain" description="Biopterin-dependent aromatic amino acid hydroxylase family profile" evidence="10">
    <location>
        <begin position="75"/>
        <end position="430"/>
    </location>
</feature>
<name>A0A6A5BJ24_NAEFO</name>
<dbReference type="PANTHER" id="PTHR11473:SF24">
    <property type="entry name" value="PHENYLALANINE-4-HYDROXYLASE"/>
    <property type="match status" value="1"/>
</dbReference>
<keyword evidence="7" id="KW-0503">Monooxygenase</keyword>
<dbReference type="InterPro" id="IPR001273">
    <property type="entry name" value="ArAA_hydroxylase"/>
</dbReference>
<keyword evidence="4 8" id="KW-0479">Metal-binding</keyword>
<evidence type="ECO:0000256" key="3">
    <source>
        <dbReference type="ARBA" id="ARBA00011995"/>
    </source>
</evidence>
<keyword evidence="13" id="KW-1185">Reference proteome</keyword>
<accession>A0A6A5BJ24</accession>
<dbReference type="SUPFAM" id="SSF55021">
    <property type="entry name" value="ACT-like"/>
    <property type="match status" value="1"/>
</dbReference>
<dbReference type="InterPro" id="IPR019774">
    <property type="entry name" value="Aromatic-AA_hydroxylase_C"/>
</dbReference>
<evidence type="ECO:0000256" key="1">
    <source>
        <dbReference type="ARBA" id="ARBA00001954"/>
    </source>
</evidence>
<dbReference type="EC" id="1.14.16.1" evidence="3"/>
<dbReference type="PROSITE" id="PS51410">
    <property type="entry name" value="BH4_AAA_HYDROXYL_2"/>
    <property type="match status" value="1"/>
</dbReference>
<dbReference type="AlphaFoldDB" id="A0A6A5BJ24"/>
<dbReference type="InterPro" id="IPR045865">
    <property type="entry name" value="ACT-like_dom_sf"/>
</dbReference>
<dbReference type="PIRSF" id="PIRSF000336">
    <property type="entry name" value="TH"/>
    <property type="match status" value="1"/>
</dbReference>
<dbReference type="PANTHER" id="PTHR11473">
    <property type="entry name" value="AROMATIC AMINO ACID HYDROXYLASE"/>
    <property type="match status" value="1"/>
</dbReference>